<feature type="domain" description="FHF complex subunit HOOK-interacting protein C-terminal" evidence="3">
    <location>
        <begin position="1129"/>
        <end position="1175"/>
    </location>
</feature>
<dbReference type="PANTHER" id="PTHR21705:SF11">
    <property type="entry name" value="FHIP FAMILY PROTEIN CG3558"/>
    <property type="match status" value="1"/>
</dbReference>
<dbReference type="EMBL" id="CAXLJL010000112">
    <property type="protein sequence ID" value="CAL5131918.1"/>
    <property type="molecule type" value="Genomic_DNA"/>
</dbReference>
<feature type="region of interest" description="Disordered" evidence="2">
    <location>
        <begin position="1086"/>
        <end position="1123"/>
    </location>
</feature>
<dbReference type="PANTHER" id="PTHR21705">
    <property type="entry name" value="RAI16 PROTEIN-RELATED"/>
    <property type="match status" value="1"/>
</dbReference>
<dbReference type="Pfam" id="PF19314">
    <property type="entry name" value="DUF5917"/>
    <property type="match status" value="1"/>
</dbReference>
<evidence type="ECO:0000259" key="3">
    <source>
        <dbReference type="Pfam" id="PF19314"/>
    </source>
</evidence>
<dbReference type="Pfam" id="PF10257">
    <property type="entry name" value="RAI16-like"/>
    <property type="match status" value="1"/>
</dbReference>
<name>A0AAV2T366_CALDB</name>
<evidence type="ECO:0000256" key="2">
    <source>
        <dbReference type="SAM" id="MobiDB-lite"/>
    </source>
</evidence>
<dbReference type="InterPro" id="IPR045668">
    <property type="entry name" value="FHIP_KELAA_motif"/>
</dbReference>
<feature type="region of interest" description="Disordered" evidence="2">
    <location>
        <begin position="914"/>
        <end position="933"/>
    </location>
</feature>
<feature type="compositionally biased region" description="Polar residues" evidence="2">
    <location>
        <begin position="886"/>
        <end position="909"/>
    </location>
</feature>
<evidence type="ECO:0000313" key="5">
    <source>
        <dbReference type="Proteomes" id="UP001497525"/>
    </source>
</evidence>
<feature type="compositionally biased region" description="Basic and acidic residues" evidence="2">
    <location>
        <begin position="437"/>
        <end position="447"/>
    </location>
</feature>
<feature type="compositionally biased region" description="Basic residues" evidence="2">
    <location>
        <begin position="1375"/>
        <end position="1388"/>
    </location>
</feature>
<feature type="region of interest" description="Disordered" evidence="2">
    <location>
        <begin position="1310"/>
        <end position="1340"/>
    </location>
</feature>
<feature type="compositionally biased region" description="Basic and acidic residues" evidence="2">
    <location>
        <begin position="1313"/>
        <end position="1323"/>
    </location>
</feature>
<dbReference type="InterPro" id="IPR019384">
    <property type="entry name" value="FHIP"/>
</dbReference>
<evidence type="ECO:0000256" key="1">
    <source>
        <dbReference type="ARBA" id="ARBA00024336"/>
    </source>
</evidence>
<evidence type="ECO:0000313" key="4">
    <source>
        <dbReference type="EMBL" id="CAL5131918.1"/>
    </source>
</evidence>
<sequence length="1437" mass="159430">MAENEDYEKYLLLINDLKIKWFTLLSRVDAAPTVDEMVLTSLNSIANLLVCNKRDDGEYDPLFDVALKLGMFESIFRWNFVFCGADLEAFKAKELQFYDALVTGDGKHYLRHSEFALPLMATLHHCSIRSSRAVEGLLVRTLNSVCAVLCNQPSDQPTDTLDGETAPNGYSDHKINGGEGANGDNLLLFRHLCMGLMDAQAVRSKHTSMEDLKDKYAEDWTLSSDQLRPPSVDKCPDSPNLQCLNSWPGTDKPSSIDSILDLLVSFVYREGDLGWQARDALLLVATYSLKDDAFSAGIAQNSSVCPVLATGLATLYAELPRRLVDSNLPDSWPDLIHTLDEQENSSPQFAKFLDALDFCQSMLEVAHPLIQASLLHYIHSGFFVSVLGFALTRPDVEDVITATVYLKQLLVHTAQSSLLPTLLRFLLSRMPEDRPVPLSFHKDHDEPSVMENGNAAEESSRNTSNAHDLEADEQGDSVSYNSVSTDQTFLNSGSSSSPPPTYMDLLISRLHYCNTLLGVATLSLFNTILNINCEDVMLYLVLRYLVPFRDALMSLGWSWPEADTFSKASGEFLKLISDRRYGAKHSPGSVNPNRSPLRSSVAELNLDEEPEQDMADPEWSVIGFNNSNQPGQPYPVNGFSKRKSDSRTQVTVVRPNSTSSCTMEALNCDLSISPVMNGTKEILSPTHDKTTRSMFGFAKTPFRVRESRLAQRRRMSVNLTPDDWLNYTSWAKDAVGLRAQACSSWRLIFDATYPEASQVASFENQLKQANAAENMDLFPMDRIDVYDHGYNSDLALLHSRFKCFTINPNTSVNAKRKAGELKARAIRLTVDKLDVQTDLDVEAPSVVAEDPAGTYSRESSLLQNQRHDEPRRSEESASLTTASSTNQNHPNSNDAGKQTTSSSPVDIEQSSLDEVAPPDNIQFPTDQDKPDILKNGHMESVKMSMPVLQREDAEGSNDEFRSIDAELDYRRPCTALSDGGMQNGNGAGSMGEQYYSVSNITIHATPDQSHSESASRTASISSLSHSTNTNDNHDESNAHLYETGELGVPDEANDLPPEDLIRSATQSQVSQSTSSASGQFLEKLRRNTSEHKPPSPPPPQPPGHSAISSDATRIGSPRSESPVPIPTLGPFITTLLARLESLPHNCFYANLYLTSLLSGLAAYSQPLLRAILLLTPSSTPPGSSVAGDISEMYGIRRVPSASSGKNELRALNQLTCQLLHAILCAVRRQIDLFVVQYSVSSPDKFGMSFMELVADAKQYFRNSAEFSEAFAARRKESTNRASEMSQSIIDIKPHQRRSFFRRMFRRSYHKTRGNSEVEKKTSVEGEQGPPNPKSPNSPIYKEQKLVNDSNQIPPTWSRYLWLPEFGISSKSTERSKKRRTSLRLKKKSSSGEARDLQSSAQITADWPTTQRMVLCTLVFEEFCKELAALCIEHSIQC</sequence>
<proteinExistence type="inferred from homology"/>
<feature type="compositionally biased region" description="Low complexity" evidence="2">
    <location>
        <begin position="876"/>
        <end position="885"/>
    </location>
</feature>
<comment type="caution">
    <text evidence="4">The sequence shown here is derived from an EMBL/GenBank/DDBJ whole genome shotgun (WGS) entry which is preliminary data.</text>
</comment>
<feature type="compositionally biased region" description="Basic and acidic residues" evidence="2">
    <location>
        <begin position="865"/>
        <end position="875"/>
    </location>
</feature>
<dbReference type="Proteomes" id="UP001497525">
    <property type="component" value="Unassembled WGS sequence"/>
</dbReference>
<feature type="region of interest" description="Disordered" evidence="2">
    <location>
        <begin position="1005"/>
        <end position="1037"/>
    </location>
</feature>
<dbReference type="Pfam" id="PF19311">
    <property type="entry name" value="KELAA"/>
    <property type="match status" value="1"/>
</dbReference>
<feature type="compositionally biased region" description="Low complexity" evidence="2">
    <location>
        <begin position="1011"/>
        <end position="1027"/>
    </location>
</feature>
<comment type="similarity">
    <text evidence="1">Belongs to the FHIP family.</text>
</comment>
<organism evidence="4 5">
    <name type="scientific">Calicophoron daubneyi</name>
    <name type="common">Rumen fluke</name>
    <name type="synonym">Paramphistomum daubneyi</name>
    <dbReference type="NCBI Taxonomy" id="300641"/>
    <lineage>
        <taxon>Eukaryota</taxon>
        <taxon>Metazoa</taxon>
        <taxon>Spiralia</taxon>
        <taxon>Lophotrochozoa</taxon>
        <taxon>Platyhelminthes</taxon>
        <taxon>Trematoda</taxon>
        <taxon>Digenea</taxon>
        <taxon>Plagiorchiida</taxon>
        <taxon>Pronocephalata</taxon>
        <taxon>Paramphistomoidea</taxon>
        <taxon>Paramphistomidae</taxon>
        <taxon>Calicophoron</taxon>
    </lineage>
</organism>
<protein>
    <recommendedName>
        <fullName evidence="3">FHF complex subunit HOOK-interacting protein C-terminal domain-containing protein</fullName>
    </recommendedName>
</protein>
<gene>
    <name evidence="4" type="ORF">CDAUBV1_LOCUS4451</name>
</gene>
<feature type="region of interest" description="Disordered" evidence="2">
    <location>
        <begin position="1372"/>
        <end position="1399"/>
    </location>
</feature>
<dbReference type="InterPro" id="IPR045669">
    <property type="entry name" value="FHIP_C"/>
</dbReference>
<accession>A0AAV2T366</accession>
<feature type="region of interest" description="Disordered" evidence="2">
    <location>
        <begin position="157"/>
        <end position="177"/>
    </location>
</feature>
<reference evidence="4" key="1">
    <citation type="submission" date="2024-06" db="EMBL/GenBank/DDBJ databases">
        <authorList>
            <person name="Liu X."/>
            <person name="Lenzi L."/>
            <person name="Haldenby T S."/>
            <person name="Uol C."/>
        </authorList>
    </citation>
    <scope>NUCLEOTIDE SEQUENCE</scope>
</reference>
<feature type="region of interest" description="Disordered" evidence="2">
    <location>
        <begin position="844"/>
        <end position="909"/>
    </location>
</feature>
<feature type="region of interest" description="Disordered" evidence="2">
    <location>
        <begin position="437"/>
        <end position="466"/>
    </location>
</feature>